<dbReference type="Pfam" id="PF04075">
    <property type="entry name" value="F420H2_quin_red"/>
    <property type="match status" value="1"/>
</dbReference>
<dbReference type="PANTHER" id="PTHR39428:SF1">
    <property type="entry name" value="F420H(2)-DEPENDENT QUINONE REDUCTASE RV1261C"/>
    <property type="match status" value="1"/>
</dbReference>
<comment type="similarity">
    <text evidence="1">Belongs to the F420H(2)-dependent quinone reductase family.</text>
</comment>
<comment type="caution">
    <text evidence="3">The sequence shown here is derived from an EMBL/GenBank/DDBJ whole genome shotgun (WGS) entry which is preliminary data.</text>
</comment>
<name>A0ABW7WVS6_9NOCA</name>
<evidence type="ECO:0000256" key="1">
    <source>
        <dbReference type="ARBA" id="ARBA00008710"/>
    </source>
</evidence>
<dbReference type="RefSeq" id="WP_357404853.1">
    <property type="nucleotide sequence ID" value="NZ_JBEYCD010000005.1"/>
</dbReference>
<protein>
    <submittedName>
        <fullName evidence="3">Nitroreductase family deazaflavin-dependent oxidoreductase</fullName>
    </submittedName>
</protein>
<dbReference type="NCBIfam" id="TIGR00026">
    <property type="entry name" value="hi_GC_TIGR00026"/>
    <property type="match status" value="1"/>
</dbReference>
<accession>A0ABW7WVS6</accession>
<evidence type="ECO:0000313" key="4">
    <source>
        <dbReference type="Proteomes" id="UP001611415"/>
    </source>
</evidence>
<gene>
    <name evidence="3" type="ORF">ACH49W_06000</name>
</gene>
<dbReference type="InterPro" id="IPR004378">
    <property type="entry name" value="F420H2_quin_Rdtase"/>
</dbReference>
<evidence type="ECO:0000313" key="3">
    <source>
        <dbReference type="EMBL" id="MFI2472914.1"/>
    </source>
</evidence>
<dbReference type="PANTHER" id="PTHR39428">
    <property type="entry name" value="F420H(2)-DEPENDENT QUINONE REDUCTASE RV1261C"/>
    <property type="match status" value="1"/>
</dbReference>
<dbReference type="Proteomes" id="UP001611415">
    <property type="component" value="Unassembled WGS sequence"/>
</dbReference>
<organism evidence="3 4">
    <name type="scientific">Nocardia xishanensis</name>
    <dbReference type="NCBI Taxonomy" id="238964"/>
    <lineage>
        <taxon>Bacteria</taxon>
        <taxon>Bacillati</taxon>
        <taxon>Actinomycetota</taxon>
        <taxon>Actinomycetes</taxon>
        <taxon>Mycobacteriales</taxon>
        <taxon>Nocardiaceae</taxon>
        <taxon>Nocardia</taxon>
    </lineage>
</organism>
<proteinExistence type="inferred from homology"/>
<sequence length="146" mass="16509">MNKYTLKDGGAKLMNLSHRLILTVSGNRLLAKPFGMPVVELHTTGRKSGLPRSCYLTSPVHDSERVVLVASKGGDDRHPDWYRNLRSHPDAELVIHGLRRKVHARTATPQEKAELWPQIIAAYKGYANYQQRTTRDIPVVICELRS</sequence>
<dbReference type="InterPro" id="IPR012349">
    <property type="entry name" value="Split_barrel_FMN-bd"/>
</dbReference>
<keyword evidence="4" id="KW-1185">Reference proteome</keyword>
<dbReference type="Gene3D" id="2.30.110.10">
    <property type="entry name" value="Electron Transport, Fmn-binding Protein, Chain A"/>
    <property type="match status" value="1"/>
</dbReference>
<comment type="catalytic activity">
    <reaction evidence="2">
        <text>oxidized coenzyme F420-(gamma-L-Glu)(n) + a quinol + H(+) = reduced coenzyme F420-(gamma-L-Glu)(n) + a quinone</text>
        <dbReference type="Rhea" id="RHEA:39663"/>
        <dbReference type="Rhea" id="RHEA-COMP:12939"/>
        <dbReference type="Rhea" id="RHEA-COMP:14378"/>
        <dbReference type="ChEBI" id="CHEBI:15378"/>
        <dbReference type="ChEBI" id="CHEBI:24646"/>
        <dbReference type="ChEBI" id="CHEBI:132124"/>
        <dbReference type="ChEBI" id="CHEBI:133980"/>
        <dbReference type="ChEBI" id="CHEBI:139511"/>
    </reaction>
</comment>
<reference evidence="3 4" key="1">
    <citation type="submission" date="2024-10" db="EMBL/GenBank/DDBJ databases">
        <title>The Natural Products Discovery Center: Release of the First 8490 Sequenced Strains for Exploring Actinobacteria Biosynthetic Diversity.</title>
        <authorList>
            <person name="Kalkreuter E."/>
            <person name="Kautsar S.A."/>
            <person name="Yang D."/>
            <person name="Bader C.D."/>
            <person name="Teijaro C.N."/>
            <person name="Fluegel L."/>
            <person name="Davis C.M."/>
            <person name="Simpson J.R."/>
            <person name="Lauterbach L."/>
            <person name="Steele A.D."/>
            <person name="Gui C."/>
            <person name="Meng S."/>
            <person name="Li G."/>
            <person name="Viehrig K."/>
            <person name="Ye F."/>
            <person name="Su P."/>
            <person name="Kiefer A.F."/>
            <person name="Nichols A."/>
            <person name="Cepeda A.J."/>
            <person name="Yan W."/>
            <person name="Fan B."/>
            <person name="Jiang Y."/>
            <person name="Adhikari A."/>
            <person name="Zheng C.-J."/>
            <person name="Schuster L."/>
            <person name="Cowan T.M."/>
            <person name="Smanski M.J."/>
            <person name="Chevrette M.G."/>
            <person name="De Carvalho L.P.S."/>
            <person name="Shen B."/>
        </authorList>
    </citation>
    <scope>NUCLEOTIDE SEQUENCE [LARGE SCALE GENOMIC DNA]</scope>
    <source>
        <strain evidence="3 4">NPDC019275</strain>
    </source>
</reference>
<evidence type="ECO:0000256" key="2">
    <source>
        <dbReference type="ARBA" id="ARBA00049106"/>
    </source>
</evidence>
<dbReference type="EMBL" id="JBIRYO010000003">
    <property type="protein sequence ID" value="MFI2472914.1"/>
    <property type="molecule type" value="Genomic_DNA"/>
</dbReference>